<evidence type="ECO:0000313" key="8">
    <source>
        <dbReference type="EMBL" id="EJZ09044.1"/>
    </source>
</evidence>
<comment type="caution">
    <text evidence="8">The sequence shown here is derived from an EMBL/GenBank/DDBJ whole genome shotgun (WGS) entry which is preliminary data.</text>
</comment>
<dbReference type="InterPro" id="IPR051260">
    <property type="entry name" value="Diverse_substr_monoxygenases"/>
</dbReference>
<feature type="binding site" evidence="6">
    <location>
        <position position="146"/>
    </location>
    <ligand>
        <name>FMN</name>
        <dbReference type="ChEBI" id="CHEBI:58210"/>
    </ligand>
</feature>
<gene>
    <name evidence="8" type="ORF">MVAC_13431</name>
</gene>
<dbReference type="InterPro" id="IPR016215">
    <property type="entry name" value="NTA_MOA"/>
</dbReference>
<dbReference type="PANTHER" id="PTHR30011:SF16">
    <property type="entry name" value="C2H2 FINGER DOMAIN TRANSCRIPTION FACTOR (EUROFUNG)-RELATED"/>
    <property type="match status" value="1"/>
</dbReference>
<comment type="similarity">
    <text evidence="5">Belongs to the NtaA/SnaA/DszA monooxygenase family.</text>
</comment>
<evidence type="ECO:0000256" key="1">
    <source>
        <dbReference type="ARBA" id="ARBA00022630"/>
    </source>
</evidence>
<evidence type="ECO:0000256" key="3">
    <source>
        <dbReference type="ARBA" id="ARBA00023002"/>
    </source>
</evidence>
<dbReference type="eggNOG" id="COG2141">
    <property type="taxonomic scope" value="Bacteria"/>
</dbReference>
<dbReference type="Gene3D" id="3.20.20.30">
    <property type="entry name" value="Luciferase-like domain"/>
    <property type="match status" value="1"/>
</dbReference>
<dbReference type="SUPFAM" id="SSF51679">
    <property type="entry name" value="Bacterial luciferase-like"/>
    <property type="match status" value="1"/>
</dbReference>
<dbReference type="HOGENOM" id="CLU_022256_1_2_11"/>
<name>K0VD85_MYCVA</name>
<evidence type="ECO:0000313" key="9">
    <source>
        <dbReference type="Proteomes" id="UP000006072"/>
    </source>
</evidence>
<protein>
    <submittedName>
        <fullName evidence="8">FMNH2-dependent monooxygenase</fullName>
    </submittedName>
</protein>
<dbReference type="Pfam" id="PF00296">
    <property type="entry name" value="Bac_luciferase"/>
    <property type="match status" value="1"/>
</dbReference>
<reference evidence="8 9" key="1">
    <citation type="journal article" date="2012" name="J. Bacteriol.">
        <title>Complete Genome Sequence of Mycobacterium vaccae Type Strain ATCC 25954.</title>
        <authorList>
            <person name="Ho Y.S."/>
            <person name="Adroub S.A."/>
            <person name="Abadi M."/>
            <person name="Al Alwan B."/>
            <person name="Alkhateeb R."/>
            <person name="Gao G."/>
            <person name="Ragab A."/>
            <person name="Ali S."/>
            <person name="van Soolingen D."/>
            <person name="Bitter W."/>
            <person name="Pain A."/>
            <person name="Abdallah A.M."/>
        </authorList>
    </citation>
    <scope>NUCLEOTIDE SEQUENCE [LARGE SCALE GENOMIC DNA]</scope>
    <source>
        <strain evidence="8 9">ATCC 25954</strain>
    </source>
</reference>
<evidence type="ECO:0000256" key="6">
    <source>
        <dbReference type="PIRSR" id="PIRSR000337-1"/>
    </source>
</evidence>
<feature type="binding site" evidence="6">
    <location>
        <position position="196"/>
    </location>
    <ligand>
        <name>FMN</name>
        <dbReference type="ChEBI" id="CHEBI:58210"/>
    </ligand>
</feature>
<evidence type="ECO:0000256" key="2">
    <source>
        <dbReference type="ARBA" id="ARBA00022643"/>
    </source>
</evidence>
<keyword evidence="9" id="KW-1185">Reference proteome</keyword>
<evidence type="ECO:0000256" key="4">
    <source>
        <dbReference type="ARBA" id="ARBA00023033"/>
    </source>
</evidence>
<evidence type="ECO:0000256" key="5">
    <source>
        <dbReference type="ARBA" id="ARBA00033748"/>
    </source>
</evidence>
<organism evidence="8 9">
    <name type="scientific">Mycolicibacterium vaccae ATCC 25954</name>
    <dbReference type="NCBI Taxonomy" id="1194972"/>
    <lineage>
        <taxon>Bacteria</taxon>
        <taxon>Bacillati</taxon>
        <taxon>Actinomycetota</taxon>
        <taxon>Actinomycetes</taxon>
        <taxon>Mycobacteriales</taxon>
        <taxon>Mycobacteriaceae</taxon>
        <taxon>Mycolicibacterium</taxon>
    </lineage>
</organism>
<sequence length="426" mass="46914">MTSQMHLNLNLRGIGFHRAAWRHPESQPTEVCSLEYYTRIVQAAEKAKLDAVFLADSPKVYSEREPLAMSNEPLTLLAALAAQTSHIGLIGTISTTYNDPYEVALRFASLDHLSGGRIGMNFVTSSGDAIARNFGFDSHPDFELRYERAAEFVDVVLALWSGQQVTHHGRFFDVEGALPIVPSPQGFPVLVQAGASDRGRDMAARRAEAVYTGSSTIPNGLEFYDDVKARLAKFGRAPQSAKILPGVVPYIGSTEAEGKALEAELEELATKNVDVIGQLGDELGVDFSIYDLDGPFPLEALPHYTQFKGGQSRLNRLRTWVQQENLTIRELAVKVEKGLRNVHWTTSGSAEQIADELESWFRAGAADGFNILVPLHPRGTLDFTEQVVPILQRRGLFRTEYSGSTLSDHFGLEPELRPVPQPAPAR</sequence>
<dbReference type="PANTHER" id="PTHR30011">
    <property type="entry name" value="ALKANESULFONATE MONOOXYGENASE-RELATED"/>
    <property type="match status" value="1"/>
</dbReference>
<feature type="binding site" evidence="6">
    <location>
        <position position="92"/>
    </location>
    <ligand>
        <name>FMN</name>
        <dbReference type="ChEBI" id="CHEBI:58210"/>
    </ligand>
</feature>
<dbReference type="InterPro" id="IPR011251">
    <property type="entry name" value="Luciferase-like_dom"/>
</dbReference>
<keyword evidence="4 8" id="KW-0503">Monooxygenase</keyword>
<proteinExistence type="inferred from homology"/>
<dbReference type="InterPro" id="IPR036661">
    <property type="entry name" value="Luciferase-like_sf"/>
</dbReference>
<evidence type="ECO:0000259" key="7">
    <source>
        <dbReference type="Pfam" id="PF00296"/>
    </source>
</evidence>
<accession>K0VD85</accession>
<feature type="binding site" evidence="6">
    <location>
        <position position="56"/>
    </location>
    <ligand>
        <name>FMN</name>
        <dbReference type="ChEBI" id="CHEBI:58210"/>
    </ligand>
</feature>
<dbReference type="AlphaFoldDB" id="K0VD85"/>
<dbReference type="PIRSF" id="PIRSF000337">
    <property type="entry name" value="NTA_MOA"/>
    <property type="match status" value="1"/>
</dbReference>
<dbReference type="RefSeq" id="WP_003932169.1">
    <property type="nucleotide sequence ID" value="NZ_JH814696.1"/>
</dbReference>
<feature type="domain" description="Luciferase-like" evidence="7">
    <location>
        <begin position="21"/>
        <end position="365"/>
    </location>
</feature>
<keyword evidence="1 6" id="KW-0285">Flavoprotein</keyword>
<keyword evidence="3" id="KW-0560">Oxidoreductase</keyword>
<dbReference type="EMBL" id="ALQA01000025">
    <property type="protein sequence ID" value="EJZ09044.1"/>
    <property type="molecule type" value="Genomic_DNA"/>
</dbReference>
<dbReference type="GO" id="GO:0004497">
    <property type="term" value="F:monooxygenase activity"/>
    <property type="evidence" value="ECO:0007669"/>
    <property type="project" value="UniProtKB-KW"/>
</dbReference>
<dbReference type="CDD" id="cd01095">
    <property type="entry name" value="Nitrilotriacetate_monoxgenase"/>
    <property type="match status" value="1"/>
</dbReference>
<dbReference type="PATRIC" id="fig|1194972.3.peg.2683"/>
<dbReference type="Proteomes" id="UP000006072">
    <property type="component" value="Unassembled WGS sequence"/>
</dbReference>
<dbReference type="GO" id="GO:0016705">
    <property type="term" value="F:oxidoreductase activity, acting on paired donors, with incorporation or reduction of molecular oxygen"/>
    <property type="evidence" value="ECO:0007669"/>
    <property type="project" value="InterPro"/>
</dbReference>
<keyword evidence="2 6" id="KW-0288">FMN</keyword>